<feature type="chain" id="PRO_5040324779" description="ZP domain-containing protein" evidence="4">
    <location>
        <begin position="30"/>
        <end position="435"/>
    </location>
</feature>
<dbReference type="Gene3D" id="2.60.40.4100">
    <property type="entry name" value="Zona pellucida, ZP-C domain"/>
    <property type="match status" value="1"/>
</dbReference>
<feature type="domain" description="ZP" evidence="5">
    <location>
        <begin position="1"/>
        <end position="266"/>
    </location>
</feature>
<dbReference type="Pfam" id="PF00100">
    <property type="entry name" value="Zona_pellucida"/>
    <property type="match status" value="1"/>
</dbReference>
<dbReference type="PROSITE" id="PS51034">
    <property type="entry name" value="ZP_2"/>
    <property type="match status" value="1"/>
</dbReference>
<dbReference type="InterPro" id="IPR042235">
    <property type="entry name" value="ZP-C_dom"/>
</dbReference>
<evidence type="ECO:0000256" key="1">
    <source>
        <dbReference type="ARBA" id="ARBA00023157"/>
    </source>
</evidence>
<evidence type="ECO:0000313" key="7">
    <source>
        <dbReference type="Proteomes" id="UP001152799"/>
    </source>
</evidence>
<organism evidence="6 7">
    <name type="scientific">Ceutorhynchus assimilis</name>
    <name type="common">cabbage seed weevil</name>
    <dbReference type="NCBI Taxonomy" id="467358"/>
    <lineage>
        <taxon>Eukaryota</taxon>
        <taxon>Metazoa</taxon>
        <taxon>Ecdysozoa</taxon>
        <taxon>Arthropoda</taxon>
        <taxon>Hexapoda</taxon>
        <taxon>Insecta</taxon>
        <taxon>Pterygota</taxon>
        <taxon>Neoptera</taxon>
        <taxon>Endopterygota</taxon>
        <taxon>Coleoptera</taxon>
        <taxon>Polyphaga</taxon>
        <taxon>Cucujiformia</taxon>
        <taxon>Curculionidae</taxon>
        <taxon>Ceutorhynchinae</taxon>
        <taxon>Ceutorhynchus</taxon>
    </lineage>
</organism>
<evidence type="ECO:0000313" key="6">
    <source>
        <dbReference type="EMBL" id="CAG9767984.1"/>
    </source>
</evidence>
<feature type="region of interest" description="Disordered" evidence="2">
    <location>
        <begin position="406"/>
        <end position="435"/>
    </location>
</feature>
<dbReference type="OrthoDB" id="8171348at2759"/>
<evidence type="ECO:0000256" key="2">
    <source>
        <dbReference type="SAM" id="MobiDB-lite"/>
    </source>
</evidence>
<dbReference type="SMART" id="SM00241">
    <property type="entry name" value="ZP"/>
    <property type="match status" value="1"/>
</dbReference>
<feature type="transmembrane region" description="Helical" evidence="3">
    <location>
        <begin position="308"/>
        <end position="330"/>
    </location>
</feature>
<keyword evidence="1" id="KW-1015">Disulfide bond</keyword>
<evidence type="ECO:0000256" key="4">
    <source>
        <dbReference type="SAM" id="SignalP"/>
    </source>
</evidence>
<dbReference type="Proteomes" id="UP001152799">
    <property type="component" value="Chromosome 4"/>
</dbReference>
<evidence type="ECO:0000259" key="5">
    <source>
        <dbReference type="PROSITE" id="PS51034"/>
    </source>
</evidence>
<keyword evidence="3" id="KW-0812">Transmembrane</keyword>
<dbReference type="PANTHER" id="PTHR46560">
    <property type="entry name" value="CYPHER, ISOFORM B"/>
    <property type="match status" value="1"/>
</dbReference>
<name>A0A9N9MMY4_9CUCU</name>
<reference evidence="6" key="1">
    <citation type="submission" date="2022-01" db="EMBL/GenBank/DDBJ databases">
        <authorList>
            <person name="King R."/>
        </authorList>
    </citation>
    <scope>NUCLEOTIDE SEQUENCE</scope>
</reference>
<dbReference type="InterPro" id="IPR055355">
    <property type="entry name" value="ZP-C"/>
</dbReference>
<dbReference type="AlphaFoldDB" id="A0A9N9MMY4"/>
<dbReference type="EMBL" id="OU892280">
    <property type="protein sequence ID" value="CAG9767984.1"/>
    <property type="molecule type" value="Genomic_DNA"/>
</dbReference>
<dbReference type="InterPro" id="IPR001507">
    <property type="entry name" value="ZP_dom"/>
</dbReference>
<evidence type="ECO:0000256" key="3">
    <source>
        <dbReference type="SAM" id="Phobius"/>
    </source>
</evidence>
<dbReference type="PANTHER" id="PTHR46560:SF9">
    <property type="entry name" value="ZP DOMAIN-CONTAINING PROTEIN"/>
    <property type="match status" value="1"/>
</dbReference>
<keyword evidence="3" id="KW-0472">Membrane</keyword>
<keyword evidence="7" id="KW-1185">Reference proteome</keyword>
<accession>A0A9N9MMY4</accession>
<gene>
    <name evidence="6" type="ORF">CEUTPL_LOCUS8536</name>
</gene>
<proteinExistence type="predicted"/>
<keyword evidence="4" id="KW-0732">Signal</keyword>
<sequence>MTRRINFTKMNFTGPLMWFSLGLLQVVYSQLQDATDFNPQVTATCKADHTMHIKVNFNGSFYGTIHARDFRTPACMSVGDGGKTVTLNISLLAPQGSSEYCGLLVNNRTQEKSVPIAVRIHRTLELADDKFYVITCGKPAIKNQSSPVALQLLDGSRKVTRAVYSNPYTLRIEITKPDNSYGFKVKNCFAFNRANTSVSLTDDRGCPVKGDVIGPFTYDEAKGAAEAPIRSMFKFPESSEVHFQCDVALCKGACLQPSCTGDVSNSLAINNDEGVLMAANTVFVLDPSEAPLVQELCDDSTSGVHPSWLLWLCVAFGILFLIMLIINIFLCSAMTCACARTEIIEKEPSIIEDYDPYRSWHGSQYGSRYSLNGAPQHPKGYTSGGSTLNSARSISSHSDHYAIVHSRPGSRGYNNTTNHKNRGPPSHMGSHYSGK</sequence>
<protein>
    <recommendedName>
        <fullName evidence="5">ZP domain-containing protein</fullName>
    </recommendedName>
</protein>
<feature type="signal peptide" evidence="4">
    <location>
        <begin position="1"/>
        <end position="29"/>
    </location>
</feature>
<keyword evidence="3" id="KW-1133">Transmembrane helix</keyword>